<reference evidence="2" key="1">
    <citation type="submission" date="2012-02" db="EMBL/GenBank/DDBJ databases">
        <title>Whole genome shotgun sequence of Gordonia otitidis NBRC 100426.</title>
        <authorList>
            <person name="Yoshida I."/>
            <person name="Hosoyama A."/>
            <person name="Tsuchikane K."/>
            <person name="Katsumata H."/>
            <person name="Yamazaki S."/>
            <person name="Fujita N."/>
        </authorList>
    </citation>
    <scope>NUCLEOTIDE SEQUENCE [LARGE SCALE GENOMIC DNA]</scope>
    <source>
        <strain evidence="2">NBRC 100426</strain>
    </source>
</reference>
<protein>
    <recommendedName>
        <fullName evidence="4">Condensation domain-containing protein</fullName>
    </recommendedName>
</protein>
<feature type="region of interest" description="Disordered" evidence="1">
    <location>
        <begin position="224"/>
        <end position="262"/>
    </location>
</feature>
<comment type="caution">
    <text evidence="2">The sequence shown here is derived from an EMBL/GenBank/DDBJ whole genome shotgun (WGS) entry which is preliminary data.</text>
</comment>
<feature type="region of interest" description="Disordered" evidence="1">
    <location>
        <begin position="1"/>
        <end position="30"/>
    </location>
</feature>
<evidence type="ECO:0008006" key="4">
    <source>
        <dbReference type="Google" id="ProtNLM"/>
    </source>
</evidence>
<evidence type="ECO:0000313" key="2">
    <source>
        <dbReference type="EMBL" id="GAB34099.1"/>
    </source>
</evidence>
<dbReference type="EMBL" id="BAFB01000093">
    <property type="protein sequence ID" value="GAB34099.1"/>
    <property type="molecule type" value="Genomic_DNA"/>
</dbReference>
<name>H5TKU1_GORO1</name>
<gene>
    <name evidence="2" type="ORF">GOOTI_093_00260</name>
</gene>
<dbReference type="AlphaFoldDB" id="H5TKU1"/>
<dbReference type="RefSeq" id="WP_007238338.1">
    <property type="nucleotide sequence ID" value="NZ_BAFB01000093.1"/>
</dbReference>
<evidence type="ECO:0000313" key="3">
    <source>
        <dbReference type="Proteomes" id="UP000005038"/>
    </source>
</evidence>
<sequence>MTATTETTTERRASTPGERSIESNTPPLRVTGPDEAYLLAQDLFGIGSPIQYLWVFEDDPGPGAIEELRDGLARGSLHRMVSRTRVPAARHRWVRSLMPAAGHDDDTIDDDAIASWVDRRVRDSGVEPISGRGWRLDSATTTAGHRVVSLVVSHMVTDGHGLFSALEAALSKTAALLPDPAGVHGRRVLGEDLVDAASQVRAAGRSVRVLARAGWQQYRDRRAASAAADGEVPATTARTRPSRLGSRSLAEPADGSGPDTTLAIVDVDSDAWAECARAHGGTSNSLFTALLAGIVDRSGLPVDDELRVCIAVSTRDGDTDQRANASGGVWIRLAGPVGPGEGLEDIRTLSKNAFGEYAAKRHDQVADNLQPLVRLLPSRAIASMMRSVPGPDTTVSNLGRVPDAVLRIGNSTATRFAVRALASGLPIQDRRTRGPAVAAWAAAYGSRITLTFFGIHPDHFGDSDTVRAMIDDELTAWNLEHWFW</sequence>
<dbReference type="Proteomes" id="UP000005038">
    <property type="component" value="Unassembled WGS sequence"/>
</dbReference>
<organism evidence="2 3">
    <name type="scientific">Gordonia otitidis (strain DSM 44809 / CCUG 52243 / JCM 12355 / NBRC 100426 / IFM 10032)</name>
    <dbReference type="NCBI Taxonomy" id="1108044"/>
    <lineage>
        <taxon>Bacteria</taxon>
        <taxon>Bacillati</taxon>
        <taxon>Actinomycetota</taxon>
        <taxon>Actinomycetes</taxon>
        <taxon>Mycobacteriales</taxon>
        <taxon>Gordoniaceae</taxon>
        <taxon>Gordonia</taxon>
    </lineage>
</organism>
<keyword evidence="3" id="KW-1185">Reference proteome</keyword>
<evidence type="ECO:0000256" key="1">
    <source>
        <dbReference type="SAM" id="MobiDB-lite"/>
    </source>
</evidence>
<dbReference type="STRING" id="1108044.GOOTI_093_00260"/>
<accession>H5TKU1</accession>
<proteinExistence type="predicted"/>